<evidence type="ECO:0000256" key="3">
    <source>
        <dbReference type="ARBA" id="ARBA00022801"/>
    </source>
</evidence>
<dbReference type="Pfam" id="PF01400">
    <property type="entry name" value="Astacin"/>
    <property type="match status" value="1"/>
</dbReference>
<sequence>MELNIRQIFQRDDTLVQVEFLVIQEENKMYFRIILTVFTGVYSARCAPVISFVELNPELGPHLEGDLMENPNDVLKSEIFREKGQWPNRTVPFSVTSEFSARELSLIGLAMLEIENKTCIKFKPGSSGDFVLYTKSMGNSCGANVGRIGGKQLINLASPCFLVGHGTAMHETLHALGFVHEQSRGDRDSFVAIVWDKILNSAKGNFQKSNSGNEKYGTYDYGSIMHYPKTAFAKKR</sequence>
<evidence type="ECO:0000313" key="8">
    <source>
        <dbReference type="EMBL" id="CAG7721246.1"/>
    </source>
</evidence>
<keyword evidence="9" id="KW-1185">Reference proteome</keyword>
<dbReference type="OrthoDB" id="291007at2759"/>
<feature type="active site" evidence="6">
    <location>
        <position position="171"/>
    </location>
</feature>
<dbReference type="GO" id="GO:0006508">
    <property type="term" value="P:proteolysis"/>
    <property type="evidence" value="ECO:0007669"/>
    <property type="project" value="UniProtKB-KW"/>
</dbReference>
<comment type="caution">
    <text evidence="6">Lacks conserved residue(s) required for the propagation of feature annotation.</text>
</comment>
<comment type="caution">
    <text evidence="8">The sequence shown here is derived from an EMBL/GenBank/DDBJ whole genome shotgun (WGS) entry which is preliminary data.</text>
</comment>
<protein>
    <recommendedName>
        <fullName evidence="7">Peptidase M12A domain-containing protein</fullName>
    </recommendedName>
</protein>
<proteinExistence type="predicted"/>
<keyword evidence="1 6" id="KW-0645">Protease</keyword>
<dbReference type="PROSITE" id="PS51864">
    <property type="entry name" value="ASTACIN"/>
    <property type="match status" value="1"/>
</dbReference>
<accession>A0A8J2NPS7</accession>
<evidence type="ECO:0000256" key="2">
    <source>
        <dbReference type="ARBA" id="ARBA00022723"/>
    </source>
</evidence>
<comment type="cofactor">
    <cofactor evidence="6">
        <name>Zn(2+)</name>
        <dbReference type="ChEBI" id="CHEBI:29105"/>
    </cofactor>
    <text evidence="6">Binds 1 zinc ion per subunit.</text>
</comment>
<dbReference type="EMBL" id="CAJVCH010077841">
    <property type="protein sequence ID" value="CAG7721246.1"/>
    <property type="molecule type" value="Genomic_DNA"/>
</dbReference>
<keyword evidence="5 6" id="KW-0482">Metalloprotease</keyword>
<evidence type="ECO:0000256" key="4">
    <source>
        <dbReference type="ARBA" id="ARBA00022833"/>
    </source>
</evidence>
<feature type="binding site" evidence="6">
    <location>
        <position position="174"/>
    </location>
    <ligand>
        <name>Zn(2+)</name>
        <dbReference type="ChEBI" id="CHEBI:29105"/>
        <note>catalytic</note>
    </ligand>
</feature>
<feature type="binding site" evidence="6">
    <location>
        <position position="180"/>
    </location>
    <ligand>
        <name>Zn(2+)</name>
        <dbReference type="ChEBI" id="CHEBI:29105"/>
        <note>catalytic</note>
    </ligand>
</feature>
<dbReference type="InterPro" id="IPR034035">
    <property type="entry name" value="Astacin-like_dom"/>
</dbReference>
<evidence type="ECO:0000259" key="7">
    <source>
        <dbReference type="PROSITE" id="PS51864"/>
    </source>
</evidence>
<keyword evidence="4 6" id="KW-0862">Zinc</keyword>
<evidence type="ECO:0000256" key="6">
    <source>
        <dbReference type="PROSITE-ProRule" id="PRU01211"/>
    </source>
</evidence>
<name>A0A8J2NPS7_9HEXA</name>
<dbReference type="InterPro" id="IPR001506">
    <property type="entry name" value="Peptidase_M12A"/>
</dbReference>
<dbReference type="Proteomes" id="UP000708208">
    <property type="component" value="Unassembled WGS sequence"/>
</dbReference>
<dbReference type="GO" id="GO:0004222">
    <property type="term" value="F:metalloendopeptidase activity"/>
    <property type="evidence" value="ECO:0007669"/>
    <property type="project" value="UniProtKB-UniRule"/>
</dbReference>
<organism evidence="8 9">
    <name type="scientific">Allacma fusca</name>
    <dbReference type="NCBI Taxonomy" id="39272"/>
    <lineage>
        <taxon>Eukaryota</taxon>
        <taxon>Metazoa</taxon>
        <taxon>Ecdysozoa</taxon>
        <taxon>Arthropoda</taxon>
        <taxon>Hexapoda</taxon>
        <taxon>Collembola</taxon>
        <taxon>Symphypleona</taxon>
        <taxon>Sminthuridae</taxon>
        <taxon>Allacma</taxon>
    </lineage>
</organism>
<dbReference type="SMART" id="SM00235">
    <property type="entry name" value="ZnMc"/>
    <property type="match status" value="1"/>
</dbReference>
<dbReference type="InterPro" id="IPR006026">
    <property type="entry name" value="Peptidase_Metallo"/>
</dbReference>
<evidence type="ECO:0000256" key="1">
    <source>
        <dbReference type="ARBA" id="ARBA00022670"/>
    </source>
</evidence>
<feature type="binding site" evidence="6">
    <location>
        <position position="170"/>
    </location>
    <ligand>
        <name>Zn(2+)</name>
        <dbReference type="ChEBI" id="CHEBI:29105"/>
        <note>catalytic</note>
    </ligand>
</feature>
<dbReference type="GO" id="GO:0008270">
    <property type="term" value="F:zinc ion binding"/>
    <property type="evidence" value="ECO:0007669"/>
    <property type="project" value="UniProtKB-UniRule"/>
</dbReference>
<dbReference type="PANTHER" id="PTHR10127">
    <property type="entry name" value="DISCOIDIN, CUB, EGF, LAMININ , AND ZINC METALLOPROTEASE DOMAIN CONTAINING"/>
    <property type="match status" value="1"/>
</dbReference>
<reference evidence="8" key="1">
    <citation type="submission" date="2021-06" db="EMBL/GenBank/DDBJ databases">
        <authorList>
            <person name="Hodson N. C."/>
            <person name="Mongue J. A."/>
            <person name="Jaron S. K."/>
        </authorList>
    </citation>
    <scope>NUCLEOTIDE SEQUENCE</scope>
</reference>
<dbReference type="AlphaFoldDB" id="A0A8J2NPS7"/>
<dbReference type="PANTHER" id="PTHR10127:SF780">
    <property type="entry name" value="METALLOENDOPEPTIDASE"/>
    <property type="match status" value="1"/>
</dbReference>
<dbReference type="CDD" id="cd04280">
    <property type="entry name" value="ZnMc_astacin_like"/>
    <property type="match status" value="1"/>
</dbReference>
<gene>
    <name evidence="8" type="ORF">AFUS01_LOCUS10472</name>
</gene>
<keyword evidence="3 6" id="KW-0378">Hydrolase</keyword>
<feature type="domain" description="Peptidase M12A" evidence="7">
    <location>
        <begin position="77"/>
        <end position="236"/>
    </location>
</feature>
<evidence type="ECO:0000313" key="9">
    <source>
        <dbReference type="Proteomes" id="UP000708208"/>
    </source>
</evidence>
<evidence type="ECO:0000256" key="5">
    <source>
        <dbReference type="ARBA" id="ARBA00023049"/>
    </source>
</evidence>
<feature type="non-terminal residue" evidence="8">
    <location>
        <position position="1"/>
    </location>
</feature>
<keyword evidence="2 6" id="KW-0479">Metal-binding</keyword>